<dbReference type="AlphaFoldDB" id="A0A820H1B2"/>
<dbReference type="SUPFAM" id="SSF52540">
    <property type="entry name" value="P-loop containing nucleoside triphosphate hydrolases"/>
    <property type="match status" value="1"/>
</dbReference>
<reference evidence="1" key="1">
    <citation type="submission" date="2021-02" db="EMBL/GenBank/DDBJ databases">
        <authorList>
            <person name="Nowell W R."/>
        </authorList>
    </citation>
    <scope>NUCLEOTIDE SEQUENCE</scope>
</reference>
<dbReference type="EMBL" id="CAJOBE010030048">
    <property type="protein sequence ID" value="CAF4287745.1"/>
    <property type="molecule type" value="Genomic_DNA"/>
</dbReference>
<dbReference type="Gene3D" id="3.40.50.300">
    <property type="entry name" value="P-loop containing nucleotide triphosphate hydrolases"/>
    <property type="match status" value="1"/>
</dbReference>
<evidence type="ECO:0000313" key="2">
    <source>
        <dbReference type="Proteomes" id="UP000663874"/>
    </source>
</evidence>
<sequence length="180" mass="20867">MTSSDQTNNDHSTILNDTILHEDDLTEQAKKYFPYHSNIFRTFESYRQSILRNEYIIPVGRNYFLSELQNLHTNCKRVLNYAIEHNKFVDRNLPTIGPLLICGLARTGTTLLYNLLACDPQCRAPLYTDMCIDIVPPIARFDSMGQNRRMNIFNSQMNSEQFSDFLICIAASHPFFSIEE</sequence>
<feature type="non-terminal residue" evidence="1">
    <location>
        <position position="180"/>
    </location>
</feature>
<gene>
    <name evidence="1" type="ORF">FNK824_LOCUS40150</name>
</gene>
<dbReference type="InterPro" id="IPR027417">
    <property type="entry name" value="P-loop_NTPase"/>
</dbReference>
<evidence type="ECO:0008006" key="3">
    <source>
        <dbReference type="Google" id="ProtNLM"/>
    </source>
</evidence>
<name>A0A820H1B2_9BILA</name>
<evidence type="ECO:0000313" key="1">
    <source>
        <dbReference type="EMBL" id="CAF4287745.1"/>
    </source>
</evidence>
<dbReference type="Proteomes" id="UP000663874">
    <property type="component" value="Unassembled WGS sequence"/>
</dbReference>
<comment type="caution">
    <text evidence="1">The sequence shown here is derived from an EMBL/GenBank/DDBJ whole genome shotgun (WGS) entry which is preliminary data.</text>
</comment>
<accession>A0A820H1B2</accession>
<organism evidence="1 2">
    <name type="scientific">Rotaria sordida</name>
    <dbReference type="NCBI Taxonomy" id="392033"/>
    <lineage>
        <taxon>Eukaryota</taxon>
        <taxon>Metazoa</taxon>
        <taxon>Spiralia</taxon>
        <taxon>Gnathifera</taxon>
        <taxon>Rotifera</taxon>
        <taxon>Eurotatoria</taxon>
        <taxon>Bdelloidea</taxon>
        <taxon>Philodinida</taxon>
        <taxon>Philodinidae</taxon>
        <taxon>Rotaria</taxon>
    </lineage>
</organism>
<proteinExistence type="predicted"/>
<dbReference type="Pfam" id="PF13469">
    <property type="entry name" value="Sulfotransfer_3"/>
    <property type="match status" value="1"/>
</dbReference>
<protein>
    <recommendedName>
        <fullName evidence="3">Sulfotransferase</fullName>
    </recommendedName>
</protein>